<name>A0ABQ3PW63_9ACTN</name>
<dbReference type="GeneID" id="91549653"/>
<feature type="chain" id="PRO_5046775995" description="Secreted protein" evidence="1">
    <location>
        <begin position="30"/>
        <end position="47"/>
    </location>
</feature>
<feature type="signal peptide" evidence="1">
    <location>
        <begin position="1"/>
        <end position="29"/>
    </location>
</feature>
<evidence type="ECO:0000313" key="2">
    <source>
        <dbReference type="EMBL" id="GHI29263.1"/>
    </source>
</evidence>
<dbReference type="EMBL" id="BNDX01000002">
    <property type="protein sequence ID" value="GHI29263.1"/>
    <property type="molecule type" value="Genomic_DNA"/>
</dbReference>
<proteinExistence type="predicted"/>
<protein>
    <recommendedName>
        <fullName evidence="4">Secreted protein</fullName>
    </recommendedName>
</protein>
<accession>A0ABQ3PW63</accession>
<reference evidence="2" key="1">
    <citation type="submission" date="2024-05" db="EMBL/GenBank/DDBJ databases">
        <title>Whole genome shotgun sequence of Streptomyces daghestanicus NBRC 12762.</title>
        <authorList>
            <person name="Komaki H."/>
            <person name="Tamura T."/>
        </authorList>
    </citation>
    <scope>NUCLEOTIDE SEQUENCE</scope>
    <source>
        <strain evidence="2">NBRC 12762</strain>
    </source>
</reference>
<gene>
    <name evidence="2" type="ORF">Sdagh_09930</name>
</gene>
<evidence type="ECO:0008006" key="4">
    <source>
        <dbReference type="Google" id="ProtNLM"/>
    </source>
</evidence>
<dbReference type="RefSeq" id="WP_189422081.1">
    <property type="nucleotide sequence ID" value="NZ_BMTC01000019.1"/>
</dbReference>
<evidence type="ECO:0000313" key="3">
    <source>
        <dbReference type="Proteomes" id="UP001052655"/>
    </source>
</evidence>
<keyword evidence="3" id="KW-1185">Reference proteome</keyword>
<sequence>MRNKHYRASGAALFVALGIVLLSAPGAAAATPSASAVTVSVNRCIII</sequence>
<comment type="caution">
    <text evidence="2">The sequence shown here is derived from an EMBL/GenBank/DDBJ whole genome shotgun (WGS) entry which is preliminary data.</text>
</comment>
<dbReference type="Proteomes" id="UP001052655">
    <property type="component" value="Unassembled WGS sequence"/>
</dbReference>
<evidence type="ECO:0000256" key="1">
    <source>
        <dbReference type="SAM" id="SignalP"/>
    </source>
</evidence>
<organism evidence="2 3">
    <name type="scientific">Streptomyces daghestanicus</name>
    <dbReference type="NCBI Taxonomy" id="66885"/>
    <lineage>
        <taxon>Bacteria</taxon>
        <taxon>Bacillati</taxon>
        <taxon>Actinomycetota</taxon>
        <taxon>Actinomycetes</taxon>
        <taxon>Kitasatosporales</taxon>
        <taxon>Streptomycetaceae</taxon>
        <taxon>Streptomyces</taxon>
    </lineage>
</organism>
<keyword evidence="1" id="KW-0732">Signal</keyword>